<dbReference type="SMART" id="SM00342">
    <property type="entry name" value="HTH_ARAC"/>
    <property type="match status" value="1"/>
</dbReference>
<dbReference type="SUPFAM" id="SSF46689">
    <property type="entry name" value="Homeodomain-like"/>
    <property type="match status" value="1"/>
</dbReference>
<dbReference type="CDD" id="cd06124">
    <property type="entry name" value="cupin_NimR-like_N"/>
    <property type="match status" value="1"/>
</dbReference>
<dbReference type="Proteomes" id="UP000494119">
    <property type="component" value="Unassembled WGS sequence"/>
</dbReference>
<keyword evidence="4" id="KW-0804">Transcription</keyword>
<evidence type="ECO:0000313" key="7">
    <source>
        <dbReference type="Proteomes" id="UP000494119"/>
    </source>
</evidence>
<dbReference type="Pfam" id="PF12833">
    <property type="entry name" value="HTH_18"/>
    <property type="match status" value="1"/>
</dbReference>
<evidence type="ECO:0000256" key="2">
    <source>
        <dbReference type="ARBA" id="ARBA00023015"/>
    </source>
</evidence>
<evidence type="ECO:0000313" key="6">
    <source>
        <dbReference type="EMBL" id="CAB3793083.1"/>
    </source>
</evidence>
<dbReference type="FunFam" id="1.10.10.60:FF:000132">
    <property type="entry name" value="AraC family transcriptional regulator"/>
    <property type="match status" value="1"/>
</dbReference>
<dbReference type="RefSeq" id="WP_175196202.1">
    <property type="nucleotide sequence ID" value="NZ_CADIKL010000017.1"/>
</dbReference>
<dbReference type="InterPro" id="IPR011051">
    <property type="entry name" value="RmlC_Cupin_sf"/>
</dbReference>
<dbReference type="AlphaFoldDB" id="A0A6J5G4C6"/>
<sequence length="282" mass="30981">MPKSRPQAATTARKVLQHVSPPPFADTLPVPVYFRTEHLPSHARYPTMRHPWGEFVYSFSGITEVTAGEEYFLAPPHMGLWIAPGTEHVGFNHAETVHCSVYISRELCSAMPAQTCAMMVSPLVRSMLDHLRALPPAGHDGSESPARARLLRVLVDLLSTCATTGSYLPHADNSELNAVLQVFHGNPADNRPLAELAAAFHMSERTLMRHAQRELGMSLTEWRARLRLVSALPLLQAGRSVESVALDLGYATSSAFIAMFRRLTGTSPGKFVARPANHQVSE</sequence>
<organism evidence="6 7">
    <name type="scientific">Paraburkholderia caffeinitolerans</name>
    <dbReference type="NCBI Taxonomy" id="1723730"/>
    <lineage>
        <taxon>Bacteria</taxon>
        <taxon>Pseudomonadati</taxon>
        <taxon>Pseudomonadota</taxon>
        <taxon>Betaproteobacteria</taxon>
        <taxon>Burkholderiales</taxon>
        <taxon>Burkholderiaceae</taxon>
        <taxon>Paraburkholderia</taxon>
    </lineage>
</organism>
<dbReference type="GO" id="GO:0043565">
    <property type="term" value="F:sequence-specific DNA binding"/>
    <property type="evidence" value="ECO:0007669"/>
    <property type="project" value="InterPro"/>
</dbReference>
<gene>
    <name evidence="6" type="primary">nimR</name>
    <name evidence="6" type="ORF">LMG28688_03650</name>
</gene>
<dbReference type="PROSITE" id="PS00041">
    <property type="entry name" value="HTH_ARAC_FAMILY_1"/>
    <property type="match status" value="1"/>
</dbReference>
<proteinExistence type="predicted"/>
<evidence type="ECO:0000259" key="5">
    <source>
        <dbReference type="PROSITE" id="PS01124"/>
    </source>
</evidence>
<dbReference type="Gene3D" id="1.10.10.60">
    <property type="entry name" value="Homeodomain-like"/>
    <property type="match status" value="1"/>
</dbReference>
<keyword evidence="1" id="KW-0678">Repressor</keyword>
<feature type="domain" description="HTH araC/xylS-type" evidence="5">
    <location>
        <begin position="177"/>
        <end position="274"/>
    </location>
</feature>
<dbReference type="InterPro" id="IPR018060">
    <property type="entry name" value="HTH_AraC"/>
</dbReference>
<evidence type="ECO:0000256" key="1">
    <source>
        <dbReference type="ARBA" id="ARBA00022491"/>
    </source>
</evidence>
<dbReference type="SUPFAM" id="SSF51182">
    <property type="entry name" value="RmlC-like cupins"/>
    <property type="match status" value="1"/>
</dbReference>
<keyword evidence="3" id="KW-0238">DNA-binding</keyword>
<keyword evidence="2" id="KW-0805">Transcription regulation</keyword>
<dbReference type="GO" id="GO:0003700">
    <property type="term" value="F:DNA-binding transcription factor activity"/>
    <property type="evidence" value="ECO:0007669"/>
    <property type="project" value="InterPro"/>
</dbReference>
<dbReference type="PANTHER" id="PTHR11019:SF190">
    <property type="entry name" value="ARAC-FAMILY REGULATORY PROTEIN"/>
    <property type="match status" value="1"/>
</dbReference>
<accession>A0A6J5G4C6</accession>
<dbReference type="PROSITE" id="PS01124">
    <property type="entry name" value="HTH_ARAC_FAMILY_2"/>
    <property type="match status" value="1"/>
</dbReference>
<protein>
    <submittedName>
        <fullName evidence="6">HTH-type transcriptional regulator NimR</fullName>
    </submittedName>
</protein>
<dbReference type="PANTHER" id="PTHR11019">
    <property type="entry name" value="HTH-TYPE TRANSCRIPTIONAL REGULATOR NIMR"/>
    <property type="match status" value="1"/>
</dbReference>
<evidence type="ECO:0000256" key="4">
    <source>
        <dbReference type="ARBA" id="ARBA00023163"/>
    </source>
</evidence>
<dbReference type="InterPro" id="IPR018062">
    <property type="entry name" value="HTH_AraC-typ_CS"/>
</dbReference>
<keyword evidence="7" id="KW-1185">Reference proteome</keyword>
<evidence type="ECO:0000256" key="3">
    <source>
        <dbReference type="ARBA" id="ARBA00023125"/>
    </source>
</evidence>
<name>A0A6J5G4C6_9BURK</name>
<dbReference type="InterPro" id="IPR009057">
    <property type="entry name" value="Homeodomain-like_sf"/>
</dbReference>
<dbReference type="EMBL" id="CADIKL010000017">
    <property type="protein sequence ID" value="CAB3793083.1"/>
    <property type="molecule type" value="Genomic_DNA"/>
</dbReference>
<reference evidence="6 7" key="1">
    <citation type="submission" date="2020-04" db="EMBL/GenBank/DDBJ databases">
        <authorList>
            <person name="De Canck E."/>
        </authorList>
    </citation>
    <scope>NUCLEOTIDE SEQUENCE [LARGE SCALE GENOMIC DNA]</scope>
    <source>
        <strain evidence="6 7">LMG 28688</strain>
    </source>
</reference>